<dbReference type="Proteomes" id="UP000662939">
    <property type="component" value="Chromosome"/>
</dbReference>
<evidence type="ECO:0000313" key="2">
    <source>
        <dbReference type="Proteomes" id="UP000662939"/>
    </source>
</evidence>
<dbReference type="AlphaFoldDB" id="A0A895XE38"/>
<dbReference type="EMBL" id="CP070496">
    <property type="protein sequence ID" value="QSB04081.1"/>
    <property type="molecule type" value="Genomic_DNA"/>
</dbReference>
<protein>
    <submittedName>
        <fullName evidence="1">TOMM leader peptide-binding protein</fullName>
    </submittedName>
</protein>
<keyword evidence="2" id="KW-1185">Reference proteome</keyword>
<sequence>MATAIRLDRLAVSAIGEFGRDVARELCDLGARIVPVEDPPDHASALVLVSWRPEPGHCAEWNRRAAAAGTPWLPVMVEHPRLIVGPWIDPTNGPCYSCFEFRRDQHDPGRQLRLRLRRAYSADDTLGVYGHLPHHVSLAESLIRMACAAPMPGSTHLLDLMSSQLSTYQVSARQDCPDCPKSSAWGDPRLAEAIAAAAPIETPVKEPQ</sequence>
<dbReference type="NCBIfam" id="TIGR03882">
    <property type="entry name" value="cyclo_dehyd_2"/>
    <property type="match status" value="1"/>
</dbReference>
<accession>A0A895XE38</accession>
<dbReference type="KEGG" id="nav:JQS30_09645"/>
<organism evidence="1 2">
    <name type="scientific">Natronoglycomyces albus</name>
    <dbReference type="NCBI Taxonomy" id="2811108"/>
    <lineage>
        <taxon>Bacteria</taxon>
        <taxon>Bacillati</taxon>
        <taxon>Actinomycetota</taxon>
        <taxon>Actinomycetes</taxon>
        <taxon>Glycomycetales</taxon>
        <taxon>Glycomycetaceae</taxon>
        <taxon>Natronoglycomyces</taxon>
    </lineage>
</organism>
<proteinExistence type="predicted"/>
<reference evidence="1" key="1">
    <citation type="submission" date="2021-02" db="EMBL/GenBank/DDBJ databases">
        <title>Natronoglycomyces albus gen. nov., sp. nov, a haloalkaliphilic actinobacterium from a soda solonchak soil.</title>
        <authorList>
            <person name="Sorokin D.Y."/>
            <person name="Khijniak T.V."/>
            <person name="Zakharycheva A.P."/>
            <person name="Boueva O.V."/>
            <person name="Ariskina E.V."/>
            <person name="Hahnke R.L."/>
            <person name="Bunk B."/>
            <person name="Sproer C."/>
            <person name="Schumann P."/>
            <person name="Evtushenko L.I."/>
            <person name="Kublanov I.V."/>
        </authorList>
    </citation>
    <scope>NUCLEOTIDE SEQUENCE</scope>
    <source>
        <strain evidence="1">DSM 106290</strain>
    </source>
</reference>
<dbReference type="Gene3D" id="3.40.50.720">
    <property type="entry name" value="NAD(P)-binding Rossmann-like Domain"/>
    <property type="match status" value="1"/>
</dbReference>
<evidence type="ECO:0000313" key="1">
    <source>
        <dbReference type="EMBL" id="QSB04081.1"/>
    </source>
</evidence>
<dbReference type="InterPro" id="IPR022291">
    <property type="entry name" value="Bacteriocin_synth_cyclodeHase"/>
</dbReference>
<dbReference type="RefSeq" id="WP_213170080.1">
    <property type="nucleotide sequence ID" value="NZ_CP070496.1"/>
</dbReference>
<name>A0A895XE38_9ACTN</name>
<gene>
    <name evidence="1" type="ORF">JQS30_09645</name>
</gene>